<proteinExistence type="predicted"/>
<evidence type="ECO:0000313" key="8">
    <source>
        <dbReference type="EMBL" id="AUG57115.1"/>
    </source>
</evidence>
<gene>
    <name evidence="8" type="ORF">HVS_05925</name>
</gene>
<dbReference type="SFLD" id="SFLDG01123">
    <property type="entry name" value="methyltransferase_(Class_B)"/>
    <property type="match status" value="1"/>
</dbReference>
<evidence type="ECO:0000256" key="5">
    <source>
        <dbReference type="ARBA" id="ARBA00023014"/>
    </source>
</evidence>
<dbReference type="GO" id="GO:0031419">
    <property type="term" value="F:cobalamin binding"/>
    <property type="evidence" value="ECO:0007669"/>
    <property type="project" value="InterPro"/>
</dbReference>
<dbReference type="CDD" id="cd02068">
    <property type="entry name" value="radical_SAM_B12_BD"/>
    <property type="match status" value="1"/>
</dbReference>
<dbReference type="GO" id="GO:0051539">
    <property type="term" value="F:4 iron, 4 sulfur cluster binding"/>
    <property type="evidence" value="ECO:0007669"/>
    <property type="project" value="UniProtKB-KW"/>
</dbReference>
<keyword evidence="9" id="KW-1185">Reference proteome</keyword>
<dbReference type="InterPro" id="IPR034466">
    <property type="entry name" value="Methyltransferase_Class_B"/>
</dbReference>
<keyword evidence="4" id="KW-0408">Iron</keyword>
<evidence type="ECO:0000259" key="7">
    <source>
        <dbReference type="PROSITE" id="PS51918"/>
    </source>
</evidence>
<feature type="domain" description="Radical SAM core" evidence="7">
    <location>
        <begin position="174"/>
        <end position="403"/>
    </location>
</feature>
<dbReference type="InterPro" id="IPR051198">
    <property type="entry name" value="BchE-like"/>
</dbReference>
<dbReference type="RefSeq" id="WP_101300132.1">
    <property type="nucleotide sequence ID" value="NZ_CP025197.1"/>
</dbReference>
<dbReference type="PANTHER" id="PTHR43409:SF16">
    <property type="entry name" value="SLR0320 PROTEIN"/>
    <property type="match status" value="1"/>
</dbReference>
<dbReference type="SMART" id="SM00729">
    <property type="entry name" value="Elp3"/>
    <property type="match status" value="1"/>
</dbReference>
<dbReference type="Gene3D" id="3.40.50.280">
    <property type="entry name" value="Cobalamin-binding domain"/>
    <property type="match status" value="1"/>
</dbReference>
<evidence type="ECO:0000313" key="9">
    <source>
        <dbReference type="Proteomes" id="UP000233534"/>
    </source>
</evidence>
<feature type="domain" description="B12-binding" evidence="6">
    <location>
        <begin position="1"/>
        <end position="134"/>
    </location>
</feature>
<dbReference type="InterPro" id="IPR025288">
    <property type="entry name" value="DUF4080"/>
</dbReference>
<dbReference type="SFLD" id="SFLDS00029">
    <property type="entry name" value="Radical_SAM"/>
    <property type="match status" value="1"/>
</dbReference>
<dbReference type="InterPro" id="IPR058240">
    <property type="entry name" value="rSAM_sf"/>
</dbReference>
<dbReference type="PANTHER" id="PTHR43409">
    <property type="entry name" value="ANAEROBIC MAGNESIUM-PROTOPORPHYRIN IX MONOMETHYL ESTER CYCLASE-RELATED"/>
    <property type="match status" value="1"/>
</dbReference>
<name>A0A2K9ED36_9FIRM</name>
<dbReference type="Pfam" id="PF02310">
    <property type="entry name" value="B12-binding"/>
    <property type="match status" value="1"/>
</dbReference>
<dbReference type="GO" id="GO:0046872">
    <property type="term" value="F:metal ion binding"/>
    <property type="evidence" value="ECO:0007669"/>
    <property type="project" value="UniProtKB-KW"/>
</dbReference>
<dbReference type="Pfam" id="PF13311">
    <property type="entry name" value="DUF4080"/>
    <property type="match status" value="1"/>
</dbReference>
<accession>A0A2K9ED36</accession>
<dbReference type="KEGG" id="hsc:HVS_05925"/>
<protein>
    <submittedName>
        <fullName evidence="8">Coproporphyrinogen III oxidase</fullName>
    </submittedName>
</protein>
<keyword evidence="5" id="KW-0411">Iron-sulfur</keyword>
<keyword evidence="2" id="KW-0949">S-adenosyl-L-methionine</keyword>
<evidence type="ECO:0000256" key="1">
    <source>
        <dbReference type="ARBA" id="ARBA00001966"/>
    </source>
</evidence>
<dbReference type="GO" id="GO:0003824">
    <property type="term" value="F:catalytic activity"/>
    <property type="evidence" value="ECO:0007669"/>
    <property type="project" value="InterPro"/>
</dbReference>
<reference evidence="8 9" key="1">
    <citation type="submission" date="2017-12" db="EMBL/GenBank/DDBJ databases">
        <title>Complete genome sequence of Herbivorax saccincola GGR1, a novel Cellulosome-producing hydrolytic bacterium in a thermophilic biogas plant, established by Illumina and Nanopore MinION sequencing.</title>
        <authorList>
            <person name="Pechtl A."/>
            <person name="Ruckert C."/>
            <person name="Koeck D.E."/>
            <person name="Maus I."/>
            <person name="Winkler A."/>
            <person name="Kalinowski J."/>
            <person name="Puhler A."/>
            <person name="Schwarz W.W."/>
            <person name="Zverlov V.V."/>
            <person name="Schluter A."/>
            <person name="Liebl W."/>
        </authorList>
    </citation>
    <scope>NUCLEOTIDE SEQUENCE [LARGE SCALE GENOMIC DNA]</scope>
    <source>
        <strain evidence="9">SR1</strain>
    </source>
</reference>
<dbReference type="SUPFAM" id="SSF102114">
    <property type="entry name" value="Radical SAM enzymes"/>
    <property type="match status" value="1"/>
</dbReference>
<sequence>MKVLLIAINSKYIHSSLACWYLWASCRDYFESVQVAEFSINDNIDDILGNIYFKKCDVAAFPCYIWNIGHVLKIASNLKKIAPGIKIVLGGPEVSYEPESILNEYNYIDYVVSGEGEIRFRQLLQYLKDQSVKTEDIDGITYRKDGRIVSREGTGLIEDLDKIPTPYTKEMLDEVKDKIIYYESSRGCPFSCSYCMSSTFKGIRYFSIDRVKMELKILMDAGVKLVKFVDRTFNCNKKRAMEIFEFVIENSVDTCFHFEAAGDLFDDDMINLLSKAPEGIIQFEIGIQSVNQRTLKEVNRKTDIKKVFYYTKKLLDLKNIHIHLDLIAGLPYEDYESFKNSFNEVYSLRPHNLQLGFLKMLKGSGIRKNDKKHNYLYRDYPPYEVLGNNVLTFEELLKLKKIEKMVERYYNSGRFCKSLDYIIENFFNSAFEFYEKLSFFHEKEGLFRRSVSSRELYTVLLKFIDGLNIGINRDLICDLLKYDFIVSHRTGNFPEGIEKKQVSKHKERIFEFLDNDENIKKYLPEYLNVPAKKIIRDVHFEPFNFDVSGNFELKESPVIILVNYNKRNRVTELFEAKKVIL</sequence>
<dbReference type="CDD" id="cd01335">
    <property type="entry name" value="Radical_SAM"/>
    <property type="match status" value="1"/>
</dbReference>
<dbReference type="PROSITE" id="PS51332">
    <property type="entry name" value="B12_BINDING"/>
    <property type="match status" value="1"/>
</dbReference>
<organism evidence="8 9">
    <name type="scientific">Acetivibrio saccincola</name>
    <dbReference type="NCBI Taxonomy" id="1677857"/>
    <lineage>
        <taxon>Bacteria</taxon>
        <taxon>Bacillati</taxon>
        <taxon>Bacillota</taxon>
        <taxon>Clostridia</taxon>
        <taxon>Eubacteriales</taxon>
        <taxon>Oscillospiraceae</taxon>
        <taxon>Acetivibrio</taxon>
    </lineage>
</organism>
<dbReference type="AlphaFoldDB" id="A0A2K9ED36"/>
<dbReference type="PROSITE" id="PS51257">
    <property type="entry name" value="PROKAR_LIPOPROTEIN"/>
    <property type="match status" value="1"/>
</dbReference>
<dbReference type="Gene3D" id="3.80.30.20">
    <property type="entry name" value="tm_1862 like domain"/>
    <property type="match status" value="1"/>
</dbReference>
<dbReference type="GO" id="GO:0005829">
    <property type="term" value="C:cytosol"/>
    <property type="evidence" value="ECO:0007669"/>
    <property type="project" value="TreeGrafter"/>
</dbReference>
<dbReference type="SFLD" id="SFLDG01082">
    <property type="entry name" value="B12-binding_domain_containing"/>
    <property type="match status" value="1"/>
</dbReference>
<evidence type="ECO:0000259" key="6">
    <source>
        <dbReference type="PROSITE" id="PS51332"/>
    </source>
</evidence>
<dbReference type="InterPro" id="IPR007197">
    <property type="entry name" value="rSAM"/>
</dbReference>
<dbReference type="PROSITE" id="PS51918">
    <property type="entry name" value="RADICAL_SAM"/>
    <property type="match status" value="1"/>
</dbReference>
<evidence type="ECO:0000256" key="2">
    <source>
        <dbReference type="ARBA" id="ARBA00022691"/>
    </source>
</evidence>
<dbReference type="InterPro" id="IPR006638">
    <property type="entry name" value="Elp3/MiaA/NifB-like_rSAM"/>
</dbReference>
<keyword evidence="3" id="KW-0479">Metal-binding</keyword>
<dbReference type="InterPro" id="IPR006158">
    <property type="entry name" value="Cobalamin-bd"/>
</dbReference>
<dbReference type="EMBL" id="CP025197">
    <property type="protein sequence ID" value="AUG57115.1"/>
    <property type="molecule type" value="Genomic_DNA"/>
</dbReference>
<evidence type="ECO:0000256" key="4">
    <source>
        <dbReference type="ARBA" id="ARBA00023004"/>
    </source>
</evidence>
<dbReference type="InterPro" id="IPR023404">
    <property type="entry name" value="rSAM_horseshoe"/>
</dbReference>
<dbReference type="Pfam" id="PF04055">
    <property type="entry name" value="Radical_SAM"/>
    <property type="match status" value="1"/>
</dbReference>
<evidence type="ECO:0000256" key="3">
    <source>
        <dbReference type="ARBA" id="ARBA00022723"/>
    </source>
</evidence>
<comment type="cofactor">
    <cofactor evidence="1">
        <name>[4Fe-4S] cluster</name>
        <dbReference type="ChEBI" id="CHEBI:49883"/>
    </cofactor>
</comment>
<dbReference type="Proteomes" id="UP000233534">
    <property type="component" value="Chromosome"/>
</dbReference>